<dbReference type="AlphaFoldDB" id="X1LGC6"/>
<organism evidence="1">
    <name type="scientific">marine sediment metagenome</name>
    <dbReference type="NCBI Taxonomy" id="412755"/>
    <lineage>
        <taxon>unclassified sequences</taxon>
        <taxon>metagenomes</taxon>
        <taxon>ecological metagenomes</taxon>
    </lineage>
</organism>
<dbReference type="PANTHER" id="PTHR43135:SF3">
    <property type="entry name" value="ALPHA-D-RIBOSE 1-METHYLPHOSPHONATE 5-TRIPHOSPHATE DIPHOSPHATASE"/>
    <property type="match status" value="1"/>
</dbReference>
<dbReference type="SUPFAM" id="SSF51556">
    <property type="entry name" value="Metallo-dependent hydrolases"/>
    <property type="match status" value="1"/>
</dbReference>
<dbReference type="GO" id="GO:0016810">
    <property type="term" value="F:hydrolase activity, acting on carbon-nitrogen (but not peptide) bonds"/>
    <property type="evidence" value="ECO:0007669"/>
    <property type="project" value="InterPro"/>
</dbReference>
<evidence type="ECO:0000313" key="1">
    <source>
        <dbReference type="EMBL" id="GAI18372.1"/>
    </source>
</evidence>
<accession>X1LGC6</accession>
<gene>
    <name evidence="1" type="ORF">S06H3_36438</name>
</gene>
<dbReference type="InterPro" id="IPR011059">
    <property type="entry name" value="Metal-dep_hydrolase_composite"/>
</dbReference>
<dbReference type="InterPro" id="IPR032466">
    <property type="entry name" value="Metal_Hydrolase"/>
</dbReference>
<feature type="non-terminal residue" evidence="1">
    <location>
        <position position="1"/>
    </location>
</feature>
<proteinExistence type="predicted"/>
<reference evidence="1" key="1">
    <citation type="journal article" date="2014" name="Front. Microbiol.">
        <title>High frequency of phylogenetically diverse reductive dehalogenase-homologous genes in deep subseafloor sedimentary metagenomes.</title>
        <authorList>
            <person name="Kawai M."/>
            <person name="Futagami T."/>
            <person name="Toyoda A."/>
            <person name="Takaki Y."/>
            <person name="Nishi S."/>
            <person name="Hori S."/>
            <person name="Arai W."/>
            <person name="Tsubouchi T."/>
            <person name="Morono Y."/>
            <person name="Uchiyama I."/>
            <person name="Ito T."/>
            <person name="Fujiyama A."/>
            <person name="Inagaki F."/>
            <person name="Takami H."/>
        </authorList>
    </citation>
    <scope>NUCLEOTIDE SEQUENCE</scope>
    <source>
        <strain evidence="1">Expedition CK06-06</strain>
    </source>
</reference>
<comment type="caution">
    <text evidence="1">The sequence shown here is derived from an EMBL/GenBank/DDBJ whole genome shotgun (WGS) entry which is preliminary data.</text>
</comment>
<dbReference type="EMBL" id="BARV01022072">
    <property type="protein sequence ID" value="GAI18372.1"/>
    <property type="molecule type" value="Genomic_DNA"/>
</dbReference>
<name>X1LGC6_9ZZZZ</name>
<protein>
    <recommendedName>
        <fullName evidence="2">Amidohydrolase-related domain-containing protein</fullName>
    </recommendedName>
</protein>
<dbReference type="Gene3D" id="2.30.40.10">
    <property type="entry name" value="Urease, subunit C, domain 1"/>
    <property type="match status" value="1"/>
</dbReference>
<sequence length="98" mass="10757">KVTAHSGGKSAHRAVVAGVDCLEHGTMISDETIKLMAEKGTFLCPTVEQGKLADLIVVEENPPENISNLRKLKMVFKDGKPVNLARDEGQASFWELYF</sequence>
<dbReference type="InterPro" id="IPR051781">
    <property type="entry name" value="Metallo-dep_Hydrolase"/>
</dbReference>
<dbReference type="PANTHER" id="PTHR43135">
    <property type="entry name" value="ALPHA-D-RIBOSE 1-METHYLPHOSPHONATE 5-TRIPHOSPHATE DIPHOSPHATASE"/>
    <property type="match status" value="1"/>
</dbReference>
<dbReference type="Gene3D" id="3.20.20.140">
    <property type="entry name" value="Metal-dependent hydrolases"/>
    <property type="match status" value="1"/>
</dbReference>
<evidence type="ECO:0008006" key="2">
    <source>
        <dbReference type="Google" id="ProtNLM"/>
    </source>
</evidence>